<dbReference type="Proteomes" id="UP001218188">
    <property type="component" value="Unassembled WGS sequence"/>
</dbReference>
<keyword evidence="2" id="KW-1185">Reference proteome</keyword>
<protein>
    <recommendedName>
        <fullName evidence="3">F-box domain-containing protein</fullName>
    </recommendedName>
</protein>
<accession>A0AAD6SF13</accession>
<organism evidence="1 2">
    <name type="scientific">Mycena alexandri</name>
    <dbReference type="NCBI Taxonomy" id="1745969"/>
    <lineage>
        <taxon>Eukaryota</taxon>
        <taxon>Fungi</taxon>
        <taxon>Dikarya</taxon>
        <taxon>Basidiomycota</taxon>
        <taxon>Agaricomycotina</taxon>
        <taxon>Agaricomycetes</taxon>
        <taxon>Agaricomycetidae</taxon>
        <taxon>Agaricales</taxon>
        <taxon>Marasmiineae</taxon>
        <taxon>Mycenaceae</taxon>
        <taxon>Mycena</taxon>
    </lineage>
</organism>
<evidence type="ECO:0000313" key="2">
    <source>
        <dbReference type="Proteomes" id="UP001218188"/>
    </source>
</evidence>
<dbReference type="EMBL" id="JARJCM010000138">
    <property type="protein sequence ID" value="KAJ7026473.1"/>
    <property type="molecule type" value="Genomic_DNA"/>
</dbReference>
<evidence type="ECO:0000313" key="1">
    <source>
        <dbReference type="EMBL" id="KAJ7026473.1"/>
    </source>
</evidence>
<name>A0AAD6SF13_9AGAR</name>
<evidence type="ECO:0008006" key="3">
    <source>
        <dbReference type="Google" id="ProtNLM"/>
    </source>
</evidence>
<reference evidence="1" key="1">
    <citation type="submission" date="2023-03" db="EMBL/GenBank/DDBJ databases">
        <title>Massive genome expansion in bonnet fungi (Mycena s.s.) driven by repeated elements and novel gene families across ecological guilds.</title>
        <authorList>
            <consortium name="Lawrence Berkeley National Laboratory"/>
            <person name="Harder C.B."/>
            <person name="Miyauchi S."/>
            <person name="Viragh M."/>
            <person name="Kuo A."/>
            <person name="Thoen E."/>
            <person name="Andreopoulos B."/>
            <person name="Lu D."/>
            <person name="Skrede I."/>
            <person name="Drula E."/>
            <person name="Henrissat B."/>
            <person name="Morin E."/>
            <person name="Kohler A."/>
            <person name="Barry K."/>
            <person name="LaButti K."/>
            <person name="Morin E."/>
            <person name="Salamov A."/>
            <person name="Lipzen A."/>
            <person name="Mereny Z."/>
            <person name="Hegedus B."/>
            <person name="Baldrian P."/>
            <person name="Stursova M."/>
            <person name="Weitz H."/>
            <person name="Taylor A."/>
            <person name="Grigoriev I.V."/>
            <person name="Nagy L.G."/>
            <person name="Martin F."/>
            <person name="Kauserud H."/>
        </authorList>
    </citation>
    <scope>NUCLEOTIDE SEQUENCE</scope>
    <source>
        <strain evidence="1">CBHHK200</strain>
    </source>
</reference>
<proteinExistence type="predicted"/>
<dbReference type="AlphaFoldDB" id="A0AAD6SF13"/>
<comment type="caution">
    <text evidence="1">The sequence shown here is derived from an EMBL/GenBank/DDBJ whole genome shotgun (WGS) entry which is preliminary data.</text>
</comment>
<sequence>MDITDPDVTLMVAKVRASHWFDPGPRLTATLLTRIAESPLLAPLLLSNVPPTAAQHTAAQESLERHRAHMSKIQIQRSEVEFAIQALSGVAALQATRLVMIEEEHIVRTEIRLFRAIMSPIRRVPPEIIQEIFLLLTPSLDLQYSPRDSNPIPKVQIPWYLGHICRSWRDIALSLALLWSVFDLDVALDIHSNEPRNSVYLPCAVACCLKRSAQAPISIRLCDRRADDINYALLTMFTGHVHRFQRLDLESLRDHVLDVLWRSSTNFDQLCRLAPTDIGLPAKTSFLRLTNLTLTHITLPFRPRFSFPWIQLLKYEEAHCRWPSGWGDRWSSYSQLLNVIDLSIEFDPQFPANPPSDTLLLPRLGKARIILFGKQHFLHLFEMPNLHTLIFEHHSHSFSEDNNQAPTIHLPHPIGSLRVLQIVVDGNHSPRPSINLSNMLGDSPSLKLLSISIPHLVVDTLVTSLLPSEHQSPLGQKLETVCLRGSRFNNRRDVNRMLQFRFEPQAENATRMRSFTMFSPEPPSFRKQMIESCAGFRSKGWAVSVKDEQYYSGDASGDDSEDELTAAYTEYVNGMLSFD</sequence>
<gene>
    <name evidence="1" type="ORF">C8F04DRAFT_1268118</name>
</gene>